<evidence type="ECO:0000256" key="10">
    <source>
        <dbReference type="ARBA" id="ARBA00023136"/>
    </source>
</evidence>
<evidence type="ECO:0000313" key="18">
    <source>
        <dbReference type="Proteomes" id="UP000528457"/>
    </source>
</evidence>
<dbReference type="InterPro" id="IPR036942">
    <property type="entry name" value="Beta-barrel_TonB_sf"/>
</dbReference>
<keyword evidence="3 12" id="KW-1134">Transmembrane beta strand</keyword>
<dbReference type="AlphaFoldDB" id="A0A7X0MVE8"/>
<keyword evidence="18" id="KW-1185">Reference proteome</keyword>
<feature type="domain" description="TonB-dependent receptor-like beta-barrel" evidence="15">
    <location>
        <begin position="287"/>
        <end position="700"/>
    </location>
</feature>
<evidence type="ECO:0000256" key="9">
    <source>
        <dbReference type="ARBA" id="ARBA00023077"/>
    </source>
</evidence>
<dbReference type="GO" id="GO:0009279">
    <property type="term" value="C:cell outer membrane"/>
    <property type="evidence" value="ECO:0007669"/>
    <property type="project" value="UniProtKB-SubCell"/>
</dbReference>
<proteinExistence type="inferred from homology"/>
<evidence type="ECO:0000259" key="16">
    <source>
        <dbReference type="Pfam" id="PF07715"/>
    </source>
</evidence>
<keyword evidence="6" id="KW-0732">Signal</keyword>
<keyword evidence="8" id="KW-0406">Ion transport</keyword>
<keyword evidence="11 12" id="KW-0998">Cell outer membrane</keyword>
<keyword evidence="17" id="KW-0675">Receptor</keyword>
<dbReference type="Proteomes" id="UP000528457">
    <property type="component" value="Unassembled WGS sequence"/>
</dbReference>
<keyword evidence="2 12" id="KW-0813">Transport</keyword>
<keyword evidence="4" id="KW-0410">Iron transport</keyword>
<evidence type="ECO:0000256" key="12">
    <source>
        <dbReference type="PROSITE-ProRule" id="PRU01360"/>
    </source>
</evidence>
<dbReference type="PANTHER" id="PTHR32552">
    <property type="entry name" value="FERRICHROME IRON RECEPTOR-RELATED"/>
    <property type="match status" value="1"/>
</dbReference>
<gene>
    <name evidence="17" type="ORF">HNR48_001576</name>
</gene>
<dbReference type="Gene3D" id="2.40.170.20">
    <property type="entry name" value="TonB-dependent receptor, beta-barrel domain"/>
    <property type="match status" value="1"/>
</dbReference>
<sequence>MSQPSGFSQQGLCISIAVASVFSASVGAAQLEEVVVTAQKRSQSLQDVALSVSAIAGENIDRLDLDNVTSLATMVPNLNAMDNAAGNPSFRIRGVGLNDFSAAFDSPVGIHLDETFLFKPVLASLGFFDVARVEALKGPQGMVFGRNTTGGAVNFYSHTPTEELEAAVKVSYGRYQRLESEAFISGALSDQLNGRLAVQIKDYADDEGPWFNLYDQKRLGQLEQQQLRGILEWSDEQTKLLFTAEYGSKEGDLTPYDNLFQSLPGAHPFAVNVAGELDPSRVIREPKSRSVFNADHSQSTDSELWGVRLRIDHELEIGNVTSLTSYKDFERENTEDSDNTPIRSVNIDWNSKLSSFSQELRLSGEADKLTYLIGAYYEDDTTEIVELVDSRDFLGSYFGDDYQVDTRSWAIFTNNEYALSDQLSLVFGLRYTEERVEISGEGYLAAADAQIQSFSRVSQGDRQFVATADGKRSDEDLNWKLGLNYYPSEDVLLYSSLSTGFRSGGFEMSFGGLALGNTLLTFAPEDVLAADLGIKTTLLDGAMNVNAALFYTQVDDYQDNLSQANEVVPRRRNVGTLETQGLEVDLQWQLSNSLMVQWGLGYTDAEVTESNGVVDGIPLQGTTPVNTPEWSTSLLINHQFSLTDDLLIDTLVSAQWQDERYLEPENSADHLVEAYHTIDASIALMPEDASWSVSLWGKNLSDEDYLLYINDVPAFLLFLPIRAEPRTFGISAEYNF</sequence>
<dbReference type="PANTHER" id="PTHR32552:SF81">
    <property type="entry name" value="TONB-DEPENDENT OUTER MEMBRANE RECEPTOR"/>
    <property type="match status" value="1"/>
</dbReference>
<dbReference type="InterPro" id="IPR010917">
    <property type="entry name" value="TonB_rcpt_CS"/>
</dbReference>
<dbReference type="SUPFAM" id="SSF56935">
    <property type="entry name" value="Porins"/>
    <property type="match status" value="1"/>
</dbReference>
<dbReference type="RefSeq" id="WP_166848884.1">
    <property type="nucleotide sequence ID" value="NZ_JAAONY010000001.1"/>
</dbReference>
<keyword evidence="9 14" id="KW-0798">TonB box</keyword>
<dbReference type="Pfam" id="PF07715">
    <property type="entry name" value="Plug"/>
    <property type="match status" value="1"/>
</dbReference>
<dbReference type="PROSITE" id="PS52016">
    <property type="entry name" value="TONB_DEPENDENT_REC_3"/>
    <property type="match status" value="1"/>
</dbReference>
<comment type="similarity">
    <text evidence="12 14">Belongs to the TonB-dependent receptor family.</text>
</comment>
<dbReference type="InParanoid" id="A0A7X0MVE8"/>
<evidence type="ECO:0000256" key="13">
    <source>
        <dbReference type="PROSITE-ProRule" id="PRU10144"/>
    </source>
</evidence>
<comment type="subcellular location">
    <subcellularLocation>
        <location evidence="1 12">Cell outer membrane</location>
        <topology evidence="1 12">Multi-pass membrane protein</topology>
    </subcellularLocation>
</comment>
<dbReference type="InterPro" id="IPR012910">
    <property type="entry name" value="Plug_dom"/>
</dbReference>
<evidence type="ECO:0000256" key="4">
    <source>
        <dbReference type="ARBA" id="ARBA00022496"/>
    </source>
</evidence>
<organism evidence="17 18">
    <name type="scientific">Pseudoteredinibacter isoporae</name>
    <dbReference type="NCBI Taxonomy" id="570281"/>
    <lineage>
        <taxon>Bacteria</taxon>
        <taxon>Pseudomonadati</taxon>
        <taxon>Pseudomonadota</taxon>
        <taxon>Gammaproteobacteria</taxon>
        <taxon>Cellvibrionales</taxon>
        <taxon>Cellvibrionaceae</taxon>
        <taxon>Pseudoteredinibacter</taxon>
    </lineage>
</organism>
<evidence type="ECO:0000256" key="14">
    <source>
        <dbReference type="RuleBase" id="RU003357"/>
    </source>
</evidence>
<dbReference type="GO" id="GO:0006826">
    <property type="term" value="P:iron ion transport"/>
    <property type="evidence" value="ECO:0007669"/>
    <property type="project" value="UniProtKB-KW"/>
</dbReference>
<keyword evidence="5 12" id="KW-0812">Transmembrane</keyword>
<evidence type="ECO:0000256" key="5">
    <source>
        <dbReference type="ARBA" id="ARBA00022692"/>
    </source>
</evidence>
<dbReference type="Pfam" id="PF00593">
    <property type="entry name" value="TonB_dep_Rec_b-barrel"/>
    <property type="match status" value="1"/>
</dbReference>
<dbReference type="EMBL" id="JACHHT010000001">
    <property type="protein sequence ID" value="MBB6521298.1"/>
    <property type="molecule type" value="Genomic_DNA"/>
</dbReference>
<evidence type="ECO:0000256" key="1">
    <source>
        <dbReference type="ARBA" id="ARBA00004571"/>
    </source>
</evidence>
<evidence type="ECO:0000256" key="8">
    <source>
        <dbReference type="ARBA" id="ARBA00023065"/>
    </source>
</evidence>
<evidence type="ECO:0000259" key="15">
    <source>
        <dbReference type="Pfam" id="PF00593"/>
    </source>
</evidence>
<name>A0A7X0MVE8_9GAMM</name>
<evidence type="ECO:0000256" key="6">
    <source>
        <dbReference type="ARBA" id="ARBA00022729"/>
    </source>
</evidence>
<evidence type="ECO:0000256" key="3">
    <source>
        <dbReference type="ARBA" id="ARBA00022452"/>
    </source>
</evidence>
<evidence type="ECO:0000313" key="17">
    <source>
        <dbReference type="EMBL" id="MBB6521298.1"/>
    </source>
</evidence>
<dbReference type="InterPro" id="IPR000531">
    <property type="entry name" value="Beta-barrel_TonB"/>
</dbReference>
<dbReference type="PROSITE" id="PS01156">
    <property type="entry name" value="TONB_DEPENDENT_REC_2"/>
    <property type="match status" value="1"/>
</dbReference>
<keyword evidence="10 12" id="KW-0472">Membrane</keyword>
<evidence type="ECO:0000256" key="7">
    <source>
        <dbReference type="ARBA" id="ARBA00023004"/>
    </source>
</evidence>
<comment type="caution">
    <text evidence="17">The sequence shown here is derived from an EMBL/GenBank/DDBJ whole genome shotgun (WGS) entry which is preliminary data.</text>
</comment>
<reference evidence="17 18" key="1">
    <citation type="submission" date="2020-08" db="EMBL/GenBank/DDBJ databases">
        <title>Genomic Encyclopedia of Type Strains, Phase IV (KMG-IV): sequencing the most valuable type-strain genomes for metagenomic binning, comparative biology and taxonomic classification.</title>
        <authorList>
            <person name="Goeker M."/>
        </authorList>
    </citation>
    <scope>NUCLEOTIDE SEQUENCE [LARGE SCALE GENOMIC DNA]</scope>
    <source>
        <strain evidence="17 18">DSM 22368</strain>
    </source>
</reference>
<evidence type="ECO:0000256" key="2">
    <source>
        <dbReference type="ARBA" id="ARBA00022448"/>
    </source>
</evidence>
<accession>A0A7X0MVE8</accession>
<feature type="domain" description="TonB-dependent receptor plug" evidence="16">
    <location>
        <begin position="45"/>
        <end position="152"/>
    </location>
</feature>
<protein>
    <submittedName>
        <fullName evidence="17">Outer membrane receptor protein involved in Fe transport</fullName>
    </submittedName>
</protein>
<dbReference type="InterPro" id="IPR039426">
    <property type="entry name" value="TonB-dep_rcpt-like"/>
</dbReference>
<evidence type="ECO:0000256" key="11">
    <source>
        <dbReference type="ARBA" id="ARBA00023237"/>
    </source>
</evidence>
<feature type="short sequence motif" description="TonB C-terminal box" evidence="13">
    <location>
        <begin position="719"/>
        <end position="736"/>
    </location>
</feature>
<keyword evidence="7" id="KW-0408">Iron</keyword>